<proteinExistence type="predicted"/>
<reference evidence="1" key="1">
    <citation type="submission" date="2023-03" db="EMBL/GenBank/DDBJ databases">
        <title>Genome sequence of Brevundimonas nasdae SJTX8.</title>
        <authorList>
            <person name="Liang R."/>
        </authorList>
    </citation>
    <scope>NUCLEOTIDE SEQUENCE</scope>
    <source>
        <strain evidence="1">X8</strain>
    </source>
</reference>
<sequence>MSIAKSLLAIALSVSITSVGSALAQEPLQTGAASVDNVQAEAVEAVSVVDAFHAALEHGETDAALALLADDVLIFEGGGAERSKAEYAQHHLAADAAFSADVPSIRSRRLARAGADSAWVATESRTTGPFNGRQIDSLSVETMVLRHETDGWRISHIHWSSQAAR</sequence>
<evidence type="ECO:0000313" key="1">
    <source>
        <dbReference type="EMBL" id="WOB79933.1"/>
    </source>
</evidence>
<dbReference type="Proteomes" id="UP001302493">
    <property type="component" value="Chromosome"/>
</dbReference>
<gene>
    <name evidence="1" type="ORF">PZA08_07095</name>
</gene>
<name>A0ACD4VQP9_9CAUL</name>
<organism evidence="1 2">
    <name type="scientific">Brevundimonas nasdae</name>
    <dbReference type="NCBI Taxonomy" id="172043"/>
    <lineage>
        <taxon>Bacteria</taxon>
        <taxon>Pseudomonadati</taxon>
        <taxon>Pseudomonadota</taxon>
        <taxon>Alphaproteobacteria</taxon>
        <taxon>Caulobacterales</taxon>
        <taxon>Caulobacteraceae</taxon>
        <taxon>Brevundimonas</taxon>
    </lineage>
</organism>
<evidence type="ECO:0000313" key="2">
    <source>
        <dbReference type="Proteomes" id="UP001302493"/>
    </source>
</evidence>
<dbReference type="EMBL" id="CP119180">
    <property type="protein sequence ID" value="WOB79933.1"/>
    <property type="molecule type" value="Genomic_DNA"/>
</dbReference>
<accession>A0ACD4VQP9</accession>
<keyword evidence="2" id="KW-1185">Reference proteome</keyword>
<protein>
    <submittedName>
        <fullName evidence="1">Nuclear transport factor 2 family protein</fullName>
    </submittedName>
</protein>